<feature type="region of interest" description="Disordered" evidence="1">
    <location>
        <begin position="118"/>
        <end position="209"/>
    </location>
</feature>
<reference evidence="2" key="1">
    <citation type="submission" date="2018-02" db="EMBL/GenBank/DDBJ databases">
        <title>Rhizophora mucronata_Transcriptome.</title>
        <authorList>
            <person name="Meera S.P."/>
            <person name="Sreeshan A."/>
            <person name="Augustine A."/>
        </authorList>
    </citation>
    <scope>NUCLEOTIDE SEQUENCE</scope>
    <source>
        <tissue evidence="2">Leaf</tissue>
    </source>
</reference>
<dbReference type="Pfam" id="PF15370">
    <property type="entry name" value="NOPCHAP1"/>
    <property type="match status" value="1"/>
</dbReference>
<dbReference type="PANTHER" id="PTHR28674">
    <property type="entry name" value="SIMILAR TO DNA SEGMENT, CHR 10, WAYNE STATE UNIVERSITY 102,-EXPRESSED"/>
    <property type="match status" value="1"/>
</dbReference>
<dbReference type="GO" id="GO:0000492">
    <property type="term" value="P:box C/D snoRNP assembly"/>
    <property type="evidence" value="ECO:0007669"/>
    <property type="project" value="InterPro"/>
</dbReference>
<accession>A0A2P2J8N5</accession>
<dbReference type="GO" id="GO:0062064">
    <property type="term" value="F:box C/D methylation guide snoRNP complex binding"/>
    <property type="evidence" value="ECO:0007669"/>
    <property type="project" value="TreeGrafter"/>
</dbReference>
<feature type="compositionally biased region" description="Low complexity" evidence="1">
    <location>
        <begin position="155"/>
        <end position="169"/>
    </location>
</feature>
<sequence>MGSSSKDLLQLEHKKSSITSSLESALLVCKKDSKCQTKVLPPAGKPIAISPVGQSQVLGKVKDFLGVISEANRQLEQDAKDNSHKYDIEALTGNESEVIEMDLMLGIADLHTPEAVAAAESATDHGQLVIPASASSSETESEGTSDDDDEENATDSDFGAADDFNNGNNDDNRTWSSLRDKVSKCGQDSSSKAPGSNRPKKRPKIVEMS</sequence>
<dbReference type="EMBL" id="GGEC01009347">
    <property type="protein sequence ID" value="MBW89830.1"/>
    <property type="molecule type" value="Transcribed_RNA"/>
</dbReference>
<name>A0A2P2J8N5_RHIMU</name>
<proteinExistence type="predicted"/>
<dbReference type="AlphaFoldDB" id="A0A2P2J8N5"/>
<evidence type="ECO:0000256" key="1">
    <source>
        <dbReference type="SAM" id="MobiDB-lite"/>
    </source>
</evidence>
<dbReference type="InterPro" id="IPR027921">
    <property type="entry name" value="NOPCHAP1"/>
</dbReference>
<protein>
    <submittedName>
        <fullName evidence="2">Uncharacterized protein MANES_10G087700</fullName>
    </submittedName>
</protein>
<feature type="compositionally biased region" description="Acidic residues" evidence="1">
    <location>
        <begin position="139"/>
        <end position="154"/>
    </location>
</feature>
<feature type="compositionally biased region" description="Basic and acidic residues" evidence="1">
    <location>
        <begin position="170"/>
        <end position="183"/>
    </location>
</feature>
<evidence type="ECO:0000313" key="2">
    <source>
        <dbReference type="EMBL" id="MBW89830.1"/>
    </source>
</evidence>
<dbReference type="PANTHER" id="PTHR28674:SF1">
    <property type="entry name" value="NOP PROTEIN CHAPERONE 1"/>
    <property type="match status" value="1"/>
</dbReference>
<organism evidence="2">
    <name type="scientific">Rhizophora mucronata</name>
    <name type="common">Asiatic mangrove</name>
    <dbReference type="NCBI Taxonomy" id="61149"/>
    <lineage>
        <taxon>Eukaryota</taxon>
        <taxon>Viridiplantae</taxon>
        <taxon>Streptophyta</taxon>
        <taxon>Embryophyta</taxon>
        <taxon>Tracheophyta</taxon>
        <taxon>Spermatophyta</taxon>
        <taxon>Magnoliopsida</taxon>
        <taxon>eudicotyledons</taxon>
        <taxon>Gunneridae</taxon>
        <taxon>Pentapetalae</taxon>
        <taxon>rosids</taxon>
        <taxon>fabids</taxon>
        <taxon>Malpighiales</taxon>
        <taxon>Rhizophoraceae</taxon>
        <taxon>Rhizophora</taxon>
    </lineage>
</organism>